<protein>
    <recommendedName>
        <fullName evidence="1">Heterokaryon incompatibility domain-containing protein</fullName>
    </recommendedName>
</protein>
<organism evidence="2 3">
    <name type="scientific">Fusarium redolens</name>
    <dbReference type="NCBI Taxonomy" id="48865"/>
    <lineage>
        <taxon>Eukaryota</taxon>
        <taxon>Fungi</taxon>
        <taxon>Dikarya</taxon>
        <taxon>Ascomycota</taxon>
        <taxon>Pezizomycotina</taxon>
        <taxon>Sordariomycetes</taxon>
        <taxon>Hypocreomycetidae</taxon>
        <taxon>Hypocreales</taxon>
        <taxon>Nectriaceae</taxon>
        <taxon>Fusarium</taxon>
        <taxon>Fusarium redolens species complex</taxon>
    </lineage>
</organism>
<dbReference type="GeneID" id="70226094"/>
<accession>A0A9P9JZU0</accession>
<dbReference type="PANTHER" id="PTHR33112">
    <property type="entry name" value="DOMAIN PROTEIN, PUTATIVE-RELATED"/>
    <property type="match status" value="1"/>
</dbReference>
<dbReference type="RefSeq" id="XP_046044709.1">
    <property type="nucleotide sequence ID" value="XM_046196140.1"/>
</dbReference>
<evidence type="ECO:0000313" key="3">
    <source>
        <dbReference type="Proteomes" id="UP000720189"/>
    </source>
</evidence>
<name>A0A9P9JZU0_FUSRE</name>
<evidence type="ECO:0000259" key="1">
    <source>
        <dbReference type="Pfam" id="PF06985"/>
    </source>
</evidence>
<sequence length="850" mass="97536">MTSSSSELPAWYYRASAAVKKKNGVILWDFDEDISDLDETNPDETAAYNGPDGADYHRLREKRDERKRELFQRKEIIRKRAEEARQGEKNKVEEFDLYCMDYLDCFYDCSPPGYQSRYIKFEYEDGCETQSNDLSGRIWLNPKVDFDLFHSKPRKVQALNIMQLAKSAISFHISLPNMPTPSSSYNSPESPMRFLSVQDGTLCEFCRDDELIQPIQARALSIRGQVAVLRQHPLEQDVDDVKLVFLSSSKRPQIVWPHIRHVWASLDMIHIDDAKDINMKPLPRSDQDEATWKSVREWLDRCDKHHKGCKNMKTSAWKPTRLLHIHHTHGTLLVRLVEGQDIPDGAEYLTLSHFRDAGNPLQLTRSSIEAFKSSVPTDALSRIFIDACDTVKRLNHEYLWIDSLCIIQDDPAGWEHEVGRLASVYGNSWLNLLADGDGEPGHGLFCPPEKRASRPWYPYHNWWECISDSELNQGAWALQGRVLAPRVLHLGLEQVALECCSNAVCERLPYGHPARRHDTAVMTTLKKFVLDARNGNLDNLTLENVFRNWNQVVQAYAQGQLTVATDKLVTLSGLVDALYPVFQHMMESSELFLAGLWRPYIEMQLVWRAMSSKYSFEYDGNLPSTPGKRYDEYIAPTWSWCSVKDAVIEPQEVRSVDIYFAKLIDASIIPHQKLNPTIPSSGLKYCSAPGSFLCLRCSYLPIAELGPVSGVRLVNVGATTRERGRGDEAIDVQSKNYWDVEFNLEAINCKSPIAVPVFANMAYFTNPVHCLVLDERQDENGNRCYVRVGAFVVTQPENVQRFWKGVQDFDRLVPEQCERFDGLYRFKELQRNKSKYVRMDGVLQRVIEIR</sequence>
<comment type="caution">
    <text evidence="2">The sequence shown here is derived from an EMBL/GenBank/DDBJ whole genome shotgun (WGS) entry which is preliminary data.</text>
</comment>
<dbReference type="OrthoDB" id="5362512at2759"/>
<dbReference type="Proteomes" id="UP000720189">
    <property type="component" value="Unassembled WGS sequence"/>
</dbReference>
<gene>
    <name evidence="2" type="ORF">BKA55DRAFT_597907</name>
</gene>
<dbReference type="PANTHER" id="PTHR33112:SF16">
    <property type="entry name" value="HETEROKARYON INCOMPATIBILITY DOMAIN-CONTAINING PROTEIN"/>
    <property type="match status" value="1"/>
</dbReference>
<dbReference type="EMBL" id="JAGMUX010000017">
    <property type="protein sequence ID" value="KAH7234944.1"/>
    <property type="molecule type" value="Genomic_DNA"/>
</dbReference>
<feature type="domain" description="Heterokaryon incompatibility" evidence="1">
    <location>
        <begin position="348"/>
        <end position="444"/>
    </location>
</feature>
<dbReference type="AlphaFoldDB" id="A0A9P9JZU0"/>
<evidence type="ECO:0000313" key="2">
    <source>
        <dbReference type="EMBL" id="KAH7234944.1"/>
    </source>
</evidence>
<dbReference type="InterPro" id="IPR010730">
    <property type="entry name" value="HET"/>
</dbReference>
<keyword evidence="3" id="KW-1185">Reference proteome</keyword>
<dbReference type="Pfam" id="PF06985">
    <property type="entry name" value="HET"/>
    <property type="match status" value="1"/>
</dbReference>
<proteinExistence type="predicted"/>
<reference evidence="2" key="1">
    <citation type="journal article" date="2021" name="Nat. Commun.">
        <title>Genetic determinants of endophytism in the Arabidopsis root mycobiome.</title>
        <authorList>
            <person name="Mesny F."/>
            <person name="Miyauchi S."/>
            <person name="Thiergart T."/>
            <person name="Pickel B."/>
            <person name="Atanasova L."/>
            <person name="Karlsson M."/>
            <person name="Huettel B."/>
            <person name="Barry K.W."/>
            <person name="Haridas S."/>
            <person name="Chen C."/>
            <person name="Bauer D."/>
            <person name="Andreopoulos W."/>
            <person name="Pangilinan J."/>
            <person name="LaButti K."/>
            <person name="Riley R."/>
            <person name="Lipzen A."/>
            <person name="Clum A."/>
            <person name="Drula E."/>
            <person name="Henrissat B."/>
            <person name="Kohler A."/>
            <person name="Grigoriev I.V."/>
            <person name="Martin F.M."/>
            <person name="Hacquard S."/>
        </authorList>
    </citation>
    <scope>NUCLEOTIDE SEQUENCE</scope>
    <source>
        <strain evidence="2">MPI-CAGE-AT-0023</strain>
    </source>
</reference>